<evidence type="ECO:0000313" key="2">
    <source>
        <dbReference type="Proteomes" id="UP000199170"/>
    </source>
</evidence>
<reference evidence="2" key="1">
    <citation type="submission" date="2016-10" db="EMBL/GenBank/DDBJ databases">
        <authorList>
            <person name="Varghese N."/>
            <person name="Submissions S."/>
        </authorList>
    </citation>
    <scope>NUCLEOTIDE SEQUENCE [LARGE SCALE GENOMIC DNA]</scope>
    <source>
        <strain evidence="2">CGMCC 1.10118</strain>
    </source>
</reference>
<evidence type="ECO:0008006" key="3">
    <source>
        <dbReference type="Google" id="ProtNLM"/>
    </source>
</evidence>
<dbReference type="AlphaFoldDB" id="A0A1H3JLV4"/>
<proteinExistence type="predicted"/>
<dbReference type="EMBL" id="FNPB01000014">
    <property type="protein sequence ID" value="SDY40569.1"/>
    <property type="molecule type" value="Genomic_DNA"/>
</dbReference>
<organism evidence="1 2">
    <name type="scientific">Halobellus clavatus</name>
    <dbReference type="NCBI Taxonomy" id="660517"/>
    <lineage>
        <taxon>Archaea</taxon>
        <taxon>Methanobacteriati</taxon>
        <taxon>Methanobacteriota</taxon>
        <taxon>Stenosarchaea group</taxon>
        <taxon>Halobacteria</taxon>
        <taxon>Halobacteriales</taxon>
        <taxon>Haloferacaceae</taxon>
        <taxon>Halobellus</taxon>
    </lineage>
</organism>
<dbReference type="OrthoDB" id="210390at2157"/>
<keyword evidence="2" id="KW-1185">Reference proteome</keyword>
<evidence type="ECO:0000313" key="1">
    <source>
        <dbReference type="EMBL" id="SDY40569.1"/>
    </source>
</evidence>
<dbReference type="Proteomes" id="UP000199170">
    <property type="component" value="Unassembled WGS sequence"/>
</dbReference>
<dbReference type="STRING" id="660517.SAMN04487946_11437"/>
<dbReference type="RefSeq" id="WP_089769091.1">
    <property type="nucleotide sequence ID" value="NZ_FNPB01000014.1"/>
</dbReference>
<accession>A0A1H3JLV4</accession>
<sequence length="74" mass="8112">MSTIRPSGFEDIRDVLAAADEPLTASQILGRLRERGVDAFDSSYRVATVLGQAADRGEPIEVVEGSPYRYRLAE</sequence>
<name>A0A1H3JLV4_9EURY</name>
<protein>
    <recommendedName>
        <fullName evidence="3">HTH HARE-type domain-containing protein</fullName>
    </recommendedName>
</protein>
<gene>
    <name evidence="1" type="ORF">SAMN04487946_11437</name>
</gene>